<evidence type="ECO:0000256" key="2">
    <source>
        <dbReference type="SAM" id="MobiDB-lite"/>
    </source>
</evidence>
<keyword evidence="1" id="KW-0778">Tellurium resistance</keyword>
<dbReference type="EMBL" id="JBDKXB010000004">
    <property type="protein sequence ID" value="MEY6431761.1"/>
    <property type="molecule type" value="Genomic_DNA"/>
</dbReference>
<dbReference type="Gene3D" id="2.60.60.30">
    <property type="entry name" value="sav2460 like domains"/>
    <property type="match status" value="2"/>
</dbReference>
<dbReference type="RefSeq" id="WP_369666143.1">
    <property type="nucleotide sequence ID" value="NZ_JBDKXB010000004.1"/>
</dbReference>
<dbReference type="InterPro" id="IPR051324">
    <property type="entry name" value="Stress/Tellurium_Resist"/>
</dbReference>
<evidence type="ECO:0000259" key="3">
    <source>
        <dbReference type="Pfam" id="PF02342"/>
    </source>
</evidence>
<evidence type="ECO:0000313" key="5">
    <source>
        <dbReference type="Proteomes" id="UP001564408"/>
    </source>
</evidence>
<dbReference type="InterPro" id="IPR003325">
    <property type="entry name" value="TerD"/>
</dbReference>
<dbReference type="CDD" id="cd06974">
    <property type="entry name" value="TerD_like"/>
    <property type="match status" value="2"/>
</dbReference>
<proteinExistence type="predicted"/>
<dbReference type="PANTHER" id="PTHR32097">
    <property type="entry name" value="CAMP-BINDING PROTEIN 1-RELATED"/>
    <property type="match status" value="1"/>
</dbReference>
<comment type="caution">
    <text evidence="4">The sequence shown here is derived from an EMBL/GenBank/DDBJ whole genome shotgun (WGS) entry which is preliminary data.</text>
</comment>
<dbReference type="PANTHER" id="PTHR32097:SF3">
    <property type="entry name" value="TELLURITE RESISTANCE PROTEIN"/>
    <property type="match status" value="1"/>
</dbReference>
<evidence type="ECO:0000256" key="1">
    <source>
        <dbReference type="ARBA" id="ARBA00022686"/>
    </source>
</evidence>
<gene>
    <name evidence="4" type="ORF">ABC977_04985</name>
</gene>
<organism evidence="4 5">
    <name type="scientific">Thioalkalicoccus limnaeus</name>
    <dbReference type="NCBI Taxonomy" id="120681"/>
    <lineage>
        <taxon>Bacteria</taxon>
        <taxon>Pseudomonadati</taxon>
        <taxon>Pseudomonadota</taxon>
        <taxon>Gammaproteobacteria</taxon>
        <taxon>Chromatiales</taxon>
        <taxon>Chromatiaceae</taxon>
        <taxon>Thioalkalicoccus</taxon>
    </lineage>
</organism>
<dbReference type="Proteomes" id="UP001564408">
    <property type="component" value="Unassembled WGS sequence"/>
</dbReference>
<evidence type="ECO:0000313" key="4">
    <source>
        <dbReference type="EMBL" id="MEY6431761.1"/>
    </source>
</evidence>
<accession>A0ABV4BBL0</accession>
<protein>
    <submittedName>
        <fullName evidence="4">TerD family protein</fullName>
    </submittedName>
</protein>
<feature type="domain" description="TerD" evidence="3">
    <location>
        <begin position="4"/>
        <end position="181"/>
    </location>
</feature>
<dbReference type="PIRSF" id="PIRSF037118">
    <property type="entry name" value="Tellurite_resistance_TerA"/>
    <property type="match status" value="1"/>
</dbReference>
<dbReference type="Pfam" id="PF02342">
    <property type="entry name" value="TerD"/>
    <property type="match status" value="1"/>
</dbReference>
<keyword evidence="5" id="KW-1185">Reference proteome</keyword>
<name>A0ABV4BBL0_9GAMM</name>
<dbReference type="InterPro" id="IPR017115">
    <property type="entry name" value="Tellurite_resistance_TerA"/>
</dbReference>
<reference evidence="4 5" key="1">
    <citation type="submission" date="2024-05" db="EMBL/GenBank/DDBJ databases">
        <title>Genome Sequence and Characterization of the New Strain Purple Sulfur Bacterium of Genus Thioalkalicoccus.</title>
        <authorList>
            <person name="Bryantseva I.A."/>
            <person name="Kyndt J.A."/>
            <person name="Imhoff J.F."/>
        </authorList>
    </citation>
    <scope>NUCLEOTIDE SEQUENCE [LARGE SCALE GENOMIC DNA]</scope>
    <source>
        <strain evidence="4 5">Um2</strain>
    </source>
</reference>
<sequence length="429" mass="45920">MASTHLQPGANTSLSGASTRPSRVTLAVGWSPPNVAGLEIDASAFLLAADGQVRSDDDMVFYNNPRTGDGAVALASASASERQAFTVELNRLPAAIDKVAFCVTIHDGETRRQTFGSLQSAWVRALDADTGQEIARFDVPLAGRSEVAMVFCEIYRRQQEWKLRAVGQGFNGGLAPLAAHFGVVVASPAPPPAPSSAPKPLAAPPPPKPAAAPPPPPAAPPPKPVRLEKITLEKRAPISLEKGGRGFGEIVINLNWNQNPSGGGGGGFFARLMGPSGIDLDLGCLYKLRTGQAGAVQALGNAFGSLQQPPYVQLMGDDRTGADTQGEFLHINGRQWDALDRVLIYAFIYQGVPNWAATDAVITIRTPDQPTLEIRLDSHRNDQNMCALALLENDRGNIRVTKLVEYYRDHQVMDQAHGFGLRWVAGRKD</sequence>
<feature type="region of interest" description="Disordered" evidence="2">
    <location>
        <begin position="189"/>
        <end position="224"/>
    </location>
</feature>